<feature type="transmembrane region" description="Helical" evidence="1">
    <location>
        <begin position="66"/>
        <end position="89"/>
    </location>
</feature>
<dbReference type="EMBL" id="UXSR01005195">
    <property type="protein sequence ID" value="VDD79450.1"/>
    <property type="molecule type" value="Genomic_DNA"/>
</dbReference>
<gene>
    <name evidence="3" type="ORF">MCOS_LOCUS5453</name>
</gene>
<reference evidence="3 4" key="1">
    <citation type="submission" date="2018-10" db="EMBL/GenBank/DDBJ databases">
        <authorList>
            <consortium name="Pathogen Informatics"/>
        </authorList>
    </citation>
    <scope>NUCLEOTIDE SEQUENCE [LARGE SCALE GENOMIC DNA]</scope>
</reference>
<dbReference type="InterPro" id="IPR006047">
    <property type="entry name" value="GH13_cat_dom"/>
</dbReference>
<dbReference type="GO" id="GO:1903801">
    <property type="term" value="P:L-leucine import across plasma membrane"/>
    <property type="evidence" value="ECO:0007669"/>
    <property type="project" value="TreeGrafter"/>
</dbReference>
<dbReference type="SMART" id="SM00642">
    <property type="entry name" value="Aamy"/>
    <property type="match status" value="1"/>
</dbReference>
<organism evidence="3 4">
    <name type="scientific">Mesocestoides corti</name>
    <name type="common">Flatworm</name>
    <dbReference type="NCBI Taxonomy" id="53468"/>
    <lineage>
        <taxon>Eukaryota</taxon>
        <taxon>Metazoa</taxon>
        <taxon>Spiralia</taxon>
        <taxon>Lophotrochozoa</taxon>
        <taxon>Platyhelminthes</taxon>
        <taxon>Cestoda</taxon>
        <taxon>Eucestoda</taxon>
        <taxon>Cyclophyllidea</taxon>
        <taxon>Mesocestoididae</taxon>
        <taxon>Mesocestoides</taxon>
    </lineage>
</organism>
<dbReference type="AlphaFoldDB" id="A0A0R3UEK9"/>
<dbReference type="GO" id="GO:1904273">
    <property type="term" value="P:L-alanine import across plasma membrane"/>
    <property type="evidence" value="ECO:0007669"/>
    <property type="project" value="TreeGrafter"/>
</dbReference>
<dbReference type="InterPro" id="IPR042280">
    <property type="entry name" value="SLC3A2"/>
</dbReference>
<keyword evidence="1" id="KW-0812">Transmembrane</keyword>
<dbReference type="Gene3D" id="3.20.20.80">
    <property type="entry name" value="Glycosidases"/>
    <property type="match status" value="3"/>
</dbReference>
<dbReference type="GO" id="GO:0016324">
    <property type="term" value="C:apical plasma membrane"/>
    <property type="evidence" value="ECO:0007669"/>
    <property type="project" value="TreeGrafter"/>
</dbReference>
<accession>A0A0R3UEK9</accession>
<dbReference type="PANTHER" id="PTHR46673">
    <property type="entry name" value="4F2 CELL-SURFACE ANTIGEN HEAVY CHAIN"/>
    <property type="match status" value="1"/>
</dbReference>
<sequence length="634" mass="68811">MRHNLEGVTRMDGQGVERGDKLDQEELAFLPKGDAGDESCCESGVLTKEDLLRIDKEEPVWRRVRIALISIFWIVWFGLIVASALFIVFTPKCPPRPSQQFWESKVGYWVNPFSFVDSDGDLVGDLKGLADAAEYIQEEVGAGFVVLTSLSPLYPKSLMESGKSSLKGIHPTLGSMEDFHYLLRSFKKRGMQVVVTLNFNSVPVAHELAKPEFLTASTANDKFCRADASPKEAVDGQYYYSTYGSGSGVVDLNLQSAKVMDELKNATRFWLSKGVDGILLEDAAFFVEEGLCSGDSWFAELPTCKLYTQKTLTVVSDLRKVIDEFSSSTSRPRVLFADPGNTGYGPNGNVSAELLLGTEEAPGAHVVISRHFAFNSGASNVSASPSVSAYSSSVNSSLAGQLALTIASPSDRPYADIFSTASAVVELVFVTVSFLGTPLVYAGTEIGWNPISDVPSGLYPFGERPIVDDVASKLPMPWDSHGAGFSKSEKVSGLYQNYTEKLNVTETVETSMAAGRGPSIFNLSTTLIRLYKEEPSLLWGGFSRNVTEVTCAYLSHPSVEVFKRSAAGFDSVVVVMVDADGFSVVDFTSECATLVPVVVYPPNELFPIGEALSSVKVYFKPASCKTVYVFKCAV</sequence>
<dbReference type="GO" id="GO:0015190">
    <property type="term" value="F:L-leucine transmembrane transporter activity"/>
    <property type="evidence" value="ECO:0007669"/>
    <property type="project" value="TreeGrafter"/>
</dbReference>
<feature type="domain" description="Glycosyl hydrolase family 13 catalytic" evidence="2">
    <location>
        <begin position="109"/>
        <end position="473"/>
    </location>
</feature>
<keyword evidence="1" id="KW-1133">Transmembrane helix</keyword>
<evidence type="ECO:0000256" key="1">
    <source>
        <dbReference type="SAM" id="Phobius"/>
    </source>
</evidence>
<dbReference type="GO" id="GO:0015173">
    <property type="term" value="F:aromatic amino acid transmembrane transporter activity"/>
    <property type="evidence" value="ECO:0007669"/>
    <property type="project" value="TreeGrafter"/>
</dbReference>
<dbReference type="OrthoDB" id="1740265at2759"/>
<dbReference type="Proteomes" id="UP000267029">
    <property type="component" value="Unassembled WGS sequence"/>
</dbReference>
<dbReference type="InterPro" id="IPR017853">
    <property type="entry name" value="GH"/>
</dbReference>
<dbReference type="GO" id="GO:0016323">
    <property type="term" value="C:basolateral plasma membrane"/>
    <property type="evidence" value="ECO:0007669"/>
    <property type="project" value="TreeGrafter"/>
</dbReference>
<dbReference type="PANTHER" id="PTHR46673:SF1">
    <property type="entry name" value="4F2 CELL-SURFACE ANTIGEN HEAVY CHAIN"/>
    <property type="match status" value="1"/>
</dbReference>
<evidence type="ECO:0000313" key="4">
    <source>
        <dbReference type="Proteomes" id="UP000267029"/>
    </source>
</evidence>
<dbReference type="InterPro" id="IPR031984">
    <property type="entry name" value="SLC3A2_N"/>
</dbReference>
<proteinExistence type="predicted"/>
<keyword evidence="1" id="KW-0472">Membrane</keyword>
<dbReference type="SUPFAM" id="SSF51445">
    <property type="entry name" value="(Trans)glycosidases"/>
    <property type="match status" value="1"/>
</dbReference>
<evidence type="ECO:0000313" key="3">
    <source>
        <dbReference type="EMBL" id="VDD79450.1"/>
    </source>
</evidence>
<dbReference type="STRING" id="53468.A0A0R3UEK9"/>
<protein>
    <recommendedName>
        <fullName evidence="2">Glycosyl hydrolase family 13 catalytic domain-containing protein</fullName>
    </recommendedName>
</protein>
<dbReference type="Pfam" id="PF00128">
    <property type="entry name" value="Alpha-amylase"/>
    <property type="match status" value="1"/>
</dbReference>
<dbReference type="GO" id="GO:0015823">
    <property type="term" value="P:phenylalanine transport"/>
    <property type="evidence" value="ECO:0007669"/>
    <property type="project" value="TreeGrafter"/>
</dbReference>
<dbReference type="GO" id="GO:0015180">
    <property type="term" value="F:L-alanine transmembrane transporter activity"/>
    <property type="evidence" value="ECO:0007669"/>
    <property type="project" value="TreeGrafter"/>
</dbReference>
<dbReference type="GO" id="GO:0005975">
    <property type="term" value="P:carbohydrate metabolic process"/>
    <property type="evidence" value="ECO:0007669"/>
    <property type="project" value="InterPro"/>
</dbReference>
<evidence type="ECO:0000259" key="2">
    <source>
        <dbReference type="SMART" id="SM00642"/>
    </source>
</evidence>
<name>A0A0R3UEK9_MESCO</name>
<keyword evidence="4" id="KW-1185">Reference proteome</keyword>
<dbReference type="Pfam" id="PF16028">
    <property type="entry name" value="SLC3A2_N"/>
    <property type="match status" value="1"/>
</dbReference>